<evidence type="ECO:0000313" key="3">
    <source>
        <dbReference type="EMBL" id="SMO35027.1"/>
    </source>
</evidence>
<dbReference type="OrthoDB" id="975810at2"/>
<dbReference type="AlphaFoldDB" id="A0A521AJS9"/>
<evidence type="ECO:0000259" key="2">
    <source>
        <dbReference type="Pfam" id="PF18962"/>
    </source>
</evidence>
<evidence type="ECO:0000313" key="4">
    <source>
        <dbReference type="Proteomes" id="UP000319040"/>
    </source>
</evidence>
<dbReference type="Gene3D" id="2.60.40.1080">
    <property type="match status" value="1"/>
</dbReference>
<dbReference type="SUPFAM" id="SSF49373">
    <property type="entry name" value="Invasin/intimin cell-adhesion fragments"/>
    <property type="match status" value="1"/>
</dbReference>
<gene>
    <name evidence="3" type="ORF">SAMN06265379_101192</name>
</gene>
<dbReference type="InterPro" id="IPR026444">
    <property type="entry name" value="Secre_tail"/>
</dbReference>
<reference evidence="3 4" key="1">
    <citation type="submission" date="2017-05" db="EMBL/GenBank/DDBJ databases">
        <authorList>
            <person name="Varghese N."/>
            <person name="Submissions S."/>
        </authorList>
    </citation>
    <scope>NUCLEOTIDE SEQUENCE [LARGE SCALE GENOMIC DNA]</scope>
    <source>
        <strain evidence="3 4">DSM 27040</strain>
    </source>
</reference>
<feature type="domain" description="BIG2" evidence="1">
    <location>
        <begin position="332"/>
        <end position="379"/>
    </location>
</feature>
<keyword evidence="4" id="KW-1185">Reference proteome</keyword>
<feature type="domain" description="Secretion system C-terminal sorting" evidence="2">
    <location>
        <begin position="417"/>
        <end position="480"/>
    </location>
</feature>
<sequence length="486" mass="53580">MRIVFFLIVLLCLHITLSFGQVQYATKLMEYRPAPGQHINKSPGLPANAESILNGAANPGMMVSLGSWGGYIVLGFDAPVQNHPDNPYGVDFTVFGNPFLGSSEPGIVQVMKDENGNGKADDTWYELRGSDHFLSTTKTNYTLTYTNPKAKADVPWTDSEGNSGVVVYMKAFHPQAHYPMATHFPLINQDSYGFTGTLLKSRTTEGSIVVNDQFDYGYVDNKPIKRGVSMDIPDNPYTLDVVEGCGGDAFDISWAVDKDGAYVELDEIDFIRIYTGVSQNAGAIGEVSTDVCGVALVKPDNTLTGNRHVIVCNQPENVGTYPVQKVYKWYKDYTFPFEAHVLTGGKKNANQQIRWESSNPIVASIDAEGRFTGHQIGKTILTCYWLQDNSISRSFEIEIVDDVPTAISAVEKLDVNVYPNPATDIIYVEGITQACVSIYSATGVLLKEFQNYDSGKPITVGELPKGVYLLRIKSGDQHKTLRFLKR</sequence>
<dbReference type="RefSeq" id="WP_142531602.1">
    <property type="nucleotide sequence ID" value="NZ_FXTB01000001.1"/>
</dbReference>
<dbReference type="Pfam" id="PF18962">
    <property type="entry name" value="Por_Secre_tail"/>
    <property type="match status" value="1"/>
</dbReference>
<dbReference type="Proteomes" id="UP000319040">
    <property type="component" value="Unassembled WGS sequence"/>
</dbReference>
<accession>A0A521AJS9</accession>
<evidence type="ECO:0000259" key="1">
    <source>
        <dbReference type="Pfam" id="PF02368"/>
    </source>
</evidence>
<protein>
    <submittedName>
        <fullName evidence="3">Por secretion system C-terminal sorting domain-containing protein</fullName>
    </submittedName>
</protein>
<dbReference type="NCBIfam" id="TIGR04183">
    <property type="entry name" value="Por_Secre_tail"/>
    <property type="match status" value="1"/>
</dbReference>
<organism evidence="3 4">
    <name type="scientific">Saccharicrinis carchari</name>
    <dbReference type="NCBI Taxonomy" id="1168039"/>
    <lineage>
        <taxon>Bacteria</taxon>
        <taxon>Pseudomonadati</taxon>
        <taxon>Bacteroidota</taxon>
        <taxon>Bacteroidia</taxon>
        <taxon>Marinilabiliales</taxon>
        <taxon>Marinilabiliaceae</taxon>
        <taxon>Saccharicrinis</taxon>
    </lineage>
</organism>
<dbReference type="Pfam" id="PF02368">
    <property type="entry name" value="Big_2"/>
    <property type="match status" value="1"/>
</dbReference>
<dbReference type="InterPro" id="IPR003343">
    <property type="entry name" value="Big_2"/>
</dbReference>
<name>A0A521AJS9_SACCC</name>
<dbReference type="InterPro" id="IPR008964">
    <property type="entry name" value="Invasin/intimin_cell_adhesion"/>
</dbReference>
<proteinExistence type="predicted"/>
<dbReference type="EMBL" id="FXTB01000001">
    <property type="protein sequence ID" value="SMO35027.1"/>
    <property type="molecule type" value="Genomic_DNA"/>
</dbReference>